<feature type="region of interest" description="Disordered" evidence="1">
    <location>
        <begin position="418"/>
        <end position="446"/>
    </location>
</feature>
<feature type="compositionally biased region" description="Basic and acidic residues" evidence="1">
    <location>
        <begin position="428"/>
        <end position="446"/>
    </location>
</feature>
<feature type="compositionally biased region" description="Polar residues" evidence="1">
    <location>
        <begin position="418"/>
        <end position="427"/>
    </location>
</feature>
<dbReference type="Gene3D" id="2.30.280.10">
    <property type="entry name" value="SRA-YDG"/>
    <property type="match status" value="1"/>
</dbReference>
<evidence type="ECO:0000256" key="1">
    <source>
        <dbReference type="SAM" id="MobiDB-lite"/>
    </source>
</evidence>
<reference evidence="2" key="2">
    <citation type="submission" date="2023-05" db="EMBL/GenBank/DDBJ databases">
        <authorList>
            <consortium name="Lawrence Berkeley National Laboratory"/>
            <person name="Steindorff A."/>
            <person name="Hensen N."/>
            <person name="Bonometti L."/>
            <person name="Westerberg I."/>
            <person name="Brannstrom I.O."/>
            <person name="Guillou S."/>
            <person name="Cros-Aarteil S."/>
            <person name="Calhoun S."/>
            <person name="Haridas S."/>
            <person name="Kuo A."/>
            <person name="Mondo S."/>
            <person name="Pangilinan J."/>
            <person name="Riley R."/>
            <person name="Labutti K."/>
            <person name="Andreopoulos B."/>
            <person name="Lipzen A."/>
            <person name="Chen C."/>
            <person name="Yanf M."/>
            <person name="Daum C."/>
            <person name="Ng V."/>
            <person name="Clum A."/>
            <person name="Ohm R."/>
            <person name="Martin F."/>
            <person name="Silar P."/>
            <person name="Natvig D."/>
            <person name="Lalanne C."/>
            <person name="Gautier V."/>
            <person name="Ament-Velasquez S.L."/>
            <person name="Kruys A."/>
            <person name="Hutchinson M.I."/>
            <person name="Powell A.J."/>
            <person name="Barry K."/>
            <person name="Miller A.N."/>
            <person name="Grigoriev I.V."/>
            <person name="Debuchy R."/>
            <person name="Gladieux P."/>
            <person name="Thoren M.H."/>
            <person name="Johannesson H."/>
        </authorList>
    </citation>
    <scope>NUCLEOTIDE SEQUENCE</scope>
    <source>
        <strain evidence="2">PSN243</strain>
    </source>
</reference>
<comment type="caution">
    <text evidence="2">The sequence shown here is derived from an EMBL/GenBank/DDBJ whole genome shotgun (WGS) entry which is preliminary data.</text>
</comment>
<reference evidence="2" key="1">
    <citation type="journal article" date="2023" name="Mol. Phylogenet. Evol.">
        <title>Genome-scale phylogeny and comparative genomics of the fungal order Sordariales.</title>
        <authorList>
            <person name="Hensen N."/>
            <person name="Bonometti L."/>
            <person name="Westerberg I."/>
            <person name="Brannstrom I.O."/>
            <person name="Guillou S."/>
            <person name="Cros-Aarteil S."/>
            <person name="Calhoun S."/>
            <person name="Haridas S."/>
            <person name="Kuo A."/>
            <person name="Mondo S."/>
            <person name="Pangilinan J."/>
            <person name="Riley R."/>
            <person name="LaButti K."/>
            <person name="Andreopoulos B."/>
            <person name="Lipzen A."/>
            <person name="Chen C."/>
            <person name="Yan M."/>
            <person name="Daum C."/>
            <person name="Ng V."/>
            <person name="Clum A."/>
            <person name="Steindorff A."/>
            <person name="Ohm R.A."/>
            <person name="Martin F."/>
            <person name="Silar P."/>
            <person name="Natvig D.O."/>
            <person name="Lalanne C."/>
            <person name="Gautier V."/>
            <person name="Ament-Velasquez S.L."/>
            <person name="Kruys A."/>
            <person name="Hutchinson M.I."/>
            <person name="Powell A.J."/>
            <person name="Barry K."/>
            <person name="Miller A.N."/>
            <person name="Grigoriev I.V."/>
            <person name="Debuchy R."/>
            <person name="Gladieux P."/>
            <person name="Hiltunen Thoren M."/>
            <person name="Johannesson H."/>
        </authorList>
    </citation>
    <scope>NUCLEOTIDE SEQUENCE</scope>
    <source>
        <strain evidence="2">PSN243</strain>
    </source>
</reference>
<dbReference type="InterPro" id="IPR036987">
    <property type="entry name" value="SRA-YDG_sf"/>
</dbReference>
<name>A0AAV9H5U1_9PEZI</name>
<gene>
    <name evidence="2" type="ORF">QBC34DRAFT_3543</name>
</gene>
<evidence type="ECO:0000313" key="2">
    <source>
        <dbReference type="EMBL" id="KAK4455890.1"/>
    </source>
</evidence>
<evidence type="ECO:0000313" key="3">
    <source>
        <dbReference type="Proteomes" id="UP001321760"/>
    </source>
</evidence>
<organism evidence="2 3">
    <name type="scientific">Podospora aff. communis PSN243</name>
    <dbReference type="NCBI Taxonomy" id="3040156"/>
    <lineage>
        <taxon>Eukaryota</taxon>
        <taxon>Fungi</taxon>
        <taxon>Dikarya</taxon>
        <taxon>Ascomycota</taxon>
        <taxon>Pezizomycotina</taxon>
        <taxon>Sordariomycetes</taxon>
        <taxon>Sordariomycetidae</taxon>
        <taxon>Sordariales</taxon>
        <taxon>Podosporaceae</taxon>
        <taxon>Podospora</taxon>
    </lineage>
</organism>
<proteinExistence type="predicted"/>
<accession>A0AAV9H5U1</accession>
<dbReference type="SUPFAM" id="SSF88697">
    <property type="entry name" value="PUA domain-like"/>
    <property type="match status" value="1"/>
</dbReference>
<dbReference type="InterPro" id="IPR015947">
    <property type="entry name" value="PUA-like_sf"/>
</dbReference>
<protein>
    <submittedName>
        <fullName evidence="2">PUA-like domain-containing protein</fullName>
    </submittedName>
</protein>
<keyword evidence="3" id="KW-1185">Reference proteome</keyword>
<dbReference type="AlphaFoldDB" id="A0AAV9H5U1"/>
<dbReference type="Proteomes" id="UP001321760">
    <property type="component" value="Unassembled WGS sequence"/>
</dbReference>
<dbReference type="EMBL" id="MU865913">
    <property type="protein sequence ID" value="KAK4455890.1"/>
    <property type="molecule type" value="Genomic_DNA"/>
</dbReference>
<sequence>MDPALKPEQLLELSDAVRESIKYEGRFASSKELMQDLSLFLQTTLSEEERGVPSIEYDTIKTAHLDYLLKDIVSHTAETGPQSARALEYAKTASDLLRRWQVRFGTDWFELDKRRTLDMIRHGRLREVSFVTPTTELTPTQHTWKFTDMDPASEVEGNSQFRVGQWWLNIACAHRDGIVGSELEKPTKLGRYEDSALPLLTGKEEIVKDGEIVHYTRVGGMKDMQFSLMSLTGKPIRILRGFQLMSGYAPLAGVRYDGLWNLTSYRHHQDEEKGLAHLRITLQRLAGQPPMKELKKIPRPSQVDDFRSYQQYEIEIVKRTEGIRAAHEWGVQNEEEKRERESWARIREFRSSIGAGPMRPLSGTTGLGITLDPESFGKSIPRKSEMQLRLPPAIQAKANKAEQEARLKREGIVKKTVIDTSLNQEYQSKSRDSGQFEDEATRGRQL</sequence>